<dbReference type="InterPro" id="IPR045380">
    <property type="entry name" value="LD_TPept_scaffold_dom"/>
</dbReference>
<reference evidence="9 10" key="1">
    <citation type="submission" date="2016-10" db="EMBL/GenBank/DDBJ databases">
        <authorList>
            <person name="de Groot N.N."/>
        </authorList>
    </citation>
    <scope>NUCLEOTIDE SEQUENCE [LARGE SCALE GENOMIC DNA]</scope>
    <source>
        <strain evidence="9 10">AB35.6</strain>
    </source>
</reference>
<dbReference type="Pfam" id="PF20142">
    <property type="entry name" value="Scaffold"/>
    <property type="match status" value="1"/>
</dbReference>
<dbReference type="AlphaFoldDB" id="A0A1H4M124"/>
<dbReference type="GO" id="GO:0004180">
    <property type="term" value="F:carboxypeptidase activity"/>
    <property type="evidence" value="ECO:0007669"/>
    <property type="project" value="UniProtKB-ARBA"/>
</dbReference>
<dbReference type="InterPro" id="IPR052905">
    <property type="entry name" value="LD-transpeptidase_YkuD-like"/>
</dbReference>
<comment type="pathway">
    <text evidence="1 7">Cell wall biogenesis; peptidoglycan biosynthesis.</text>
</comment>
<keyword evidence="4 7" id="KW-0133">Cell shape</keyword>
<dbReference type="Proteomes" id="UP000182409">
    <property type="component" value="Unassembled WGS sequence"/>
</dbReference>
<evidence type="ECO:0000256" key="7">
    <source>
        <dbReference type="PROSITE-ProRule" id="PRU01373"/>
    </source>
</evidence>
<dbReference type="PANTHER" id="PTHR41533">
    <property type="entry name" value="L,D-TRANSPEPTIDASE HI_1667-RELATED"/>
    <property type="match status" value="1"/>
</dbReference>
<keyword evidence="5 7" id="KW-0573">Peptidoglycan synthesis</keyword>
<evidence type="ECO:0000256" key="4">
    <source>
        <dbReference type="ARBA" id="ARBA00022960"/>
    </source>
</evidence>
<dbReference type="CDD" id="cd16913">
    <property type="entry name" value="YkuD_like"/>
    <property type="match status" value="1"/>
</dbReference>
<evidence type="ECO:0000256" key="5">
    <source>
        <dbReference type="ARBA" id="ARBA00022984"/>
    </source>
</evidence>
<dbReference type="InterPro" id="IPR005490">
    <property type="entry name" value="LD_TPept_cat_dom"/>
</dbReference>
<sequence length="571" mass="63285">MRMLPKLILLGALSATSFLSGCKRAHQLAHHVASSEPDYTAQIQADVTPGKLDGMKYPDFADIQSQVASVYDTHDFDAVWIKNGKPTAQANAMLSEFSNAIKRGLRPDDYDASKWQERVANLKSPEGVAIFDVALTVNAMRFISDLHMGRANPAHFTFGIKGYDDRKIDASAILSSQVLDASDVTKALDAVEPQAAQYSQLKTALAHYLDLVPQDHSTPLPEIDSKAKVVPLTAGYPAMQSLQQKLALYGDLSTGGDANAPADINTVTDALKHFQHRHGIAEDGKLGHDVVVALNTPVTARVTQIADSMERWRWLNDDYQNAAIMVNLPEFQLRAFEGTGADHHEVFRMNVVDGASSDDTHHTPMIADQMKYLVFRPYWNVPPSIAKKEIIPHMEKQPGYLGAKNYETVDLKGQPASPDMNRIAQGTVMVRQKAGTSNSLGLVKFMFPNQFNVYLHDTNEKALFSRTRRDYSHGCVRVQDPPKLADWVLRDNPKWDADTIAEAMANGDDNKSVSLPKPIPVVIFYSTAWSDDGEIHFFKDMYGYDADLEKTLDAGRPYPQKPMKAVTEKDA</sequence>
<dbReference type="Gene3D" id="2.40.440.10">
    <property type="entry name" value="L,D-transpeptidase catalytic domain-like"/>
    <property type="match status" value="1"/>
</dbReference>
<feature type="active site" description="Proton donor/acceptor" evidence="7">
    <location>
        <position position="456"/>
    </location>
</feature>
<dbReference type="GO" id="GO:0008360">
    <property type="term" value="P:regulation of cell shape"/>
    <property type="evidence" value="ECO:0007669"/>
    <property type="project" value="UniProtKB-UniRule"/>
</dbReference>
<keyword evidence="6 7" id="KW-0961">Cell wall biogenesis/degradation</keyword>
<accession>A0A1H4M124</accession>
<dbReference type="InterPro" id="IPR036365">
    <property type="entry name" value="PGBD-like_sf"/>
</dbReference>
<comment type="similarity">
    <text evidence="2">Belongs to the YkuD family.</text>
</comment>
<dbReference type="GO" id="GO:0016740">
    <property type="term" value="F:transferase activity"/>
    <property type="evidence" value="ECO:0007669"/>
    <property type="project" value="UniProtKB-KW"/>
</dbReference>
<dbReference type="Pfam" id="PF03734">
    <property type="entry name" value="YkuD"/>
    <property type="match status" value="1"/>
</dbReference>
<dbReference type="PROSITE" id="PS52029">
    <property type="entry name" value="LD_TPASE"/>
    <property type="match status" value="1"/>
</dbReference>
<evidence type="ECO:0000256" key="1">
    <source>
        <dbReference type="ARBA" id="ARBA00004752"/>
    </source>
</evidence>
<dbReference type="PANTHER" id="PTHR41533:SF2">
    <property type="entry name" value="BLR7131 PROTEIN"/>
    <property type="match status" value="1"/>
</dbReference>
<protein>
    <submittedName>
        <fullName evidence="9">Murein L,D-transpeptidase YcbB/YkuD</fullName>
    </submittedName>
</protein>
<name>A0A1H4M124_9BACT</name>
<organism evidence="9 10">
    <name type="scientific">Terriglobus roseus</name>
    <dbReference type="NCBI Taxonomy" id="392734"/>
    <lineage>
        <taxon>Bacteria</taxon>
        <taxon>Pseudomonadati</taxon>
        <taxon>Acidobacteriota</taxon>
        <taxon>Terriglobia</taxon>
        <taxon>Terriglobales</taxon>
        <taxon>Acidobacteriaceae</taxon>
        <taxon>Terriglobus</taxon>
    </lineage>
</organism>
<dbReference type="UniPathway" id="UPA00219"/>
<dbReference type="Pfam" id="PF01471">
    <property type="entry name" value="PG_binding_1"/>
    <property type="match status" value="1"/>
</dbReference>
<dbReference type="SUPFAM" id="SSF47090">
    <property type="entry name" value="PGBD-like"/>
    <property type="match status" value="1"/>
</dbReference>
<keyword evidence="3" id="KW-0808">Transferase</keyword>
<dbReference type="SUPFAM" id="SSF141523">
    <property type="entry name" value="L,D-transpeptidase catalytic domain-like"/>
    <property type="match status" value="1"/>
</dbReference>
<evidence type="ECO:0000313" key="10">
    <source>
        <dbReference type="Proteomes" id="UP000182409"/>
    </source>
</evidence>
<dbReference type="GO" id="GO:0009252">
    <property type="term" value="P:peptidoglycan biosynthetic process"/>
    <property type="evidence" value="ECO:0007669"/>
    <property type="project" value="UniProtKB-UniPathway"/>
</dbReference>
<evidence type="ECO:0000256" key="3">
    <source>
        <dbReference type="ARBA" id="ARBA00022679"/>
    </source>
</evidence>
<gene>
    <name evidence="9" type="ORF">SAMN05443244_1774</name>
</gene>
<feature type="domain" description="L,D-TPase catalytic" evidence="8">
    <location>
        <begin position="322"/>
        <end position="504"/>
    </location>
</feature>
<dbReference type="PROSITE" id="PS51257">
    <property type="entry name" value="PROKAR_LIPOPROTEIN"/>
    <property type="match status" value="1"/>
</dbReference>
<evidence type="ECO:0000256" key="6">
    <source>
        <dbReference type="ARBA" id="ARBA00023316"/>
    </source>
</evidence>
<dbReference type="InterPro" id="IPR002477">
    <property type="entry name" value="Peptidoglycan-bd-like"/>
</dbReference>
<dbReference type="GO" id="GO:0071555">
    <property type="term" value="P:cell wall organization"/>
    <property type="evidence" value="ECO:0007669"/>
    <property type="project" value="UniProtKB-UniRule"/>
</dbReference>
<proteinExistence type="inferred from homology"/>
<feature type="active site" description="Nucleophile" evidence="7">
    <location>
        <position position="475"/>
    </location>
</feature>
<evidence type="ECO:0000313" key="9">
    <source>
        <dbReference type="EMBL" id="SEB76414.1"/>
    </source>
</evidence>
<evidence type="ECO:0000256" key="2">
    <source>
        <dbReference type="ARBA" id="ARBA00005992"/>
    </source>
</evidence>
<dbReference type="InterPro" id="IPR038063">
    <property type="entry name" value="Transpep_catalytic_dom"/>
</dbReference>
<dbReference type="EMBL" id="FNSD01000001">
    <property type="protein sequence ID" value="SEB76414.1"/>
    <property type="molecule type" value="Genomic_DNA"/>
</dbReference>
<dbReference type="OrthoDB" id="9778545at2"/>
<evidence type="ECO:0000259" key="8">
    <source>
        <dbReference type="PROSITE" id="PS52029"/>
    </source>
</evidence>